<evidence type="ECO:0000313" key="12">
    <source>
        <dbReference type="Proteomes" id="UP001524499"/>
    </source>
</evidence>
<evidence type="ECO:0000256" key="6">
    <source>
        <dbReference type="ARBA" id="ARBA00022806"/>
    </source>
</evidence>
<dbReference type="Gene3D" id="3.40.50.300">
    <property type="entry name" value="P-loop containing nucleotide triphosphate hydrolases"/>
    <property type="match status" value="1"/>
</dbReference>
<dbReference type="Pfam" id="PF00270">
    <property type="entry name" value="DEAD"/>
    <property type="match status" value="1"/>
</dbReference>
<evidence type="ECO:0000256" key="2">
    <source>
        <dbReference type="ARBA" id="ARBA00009046"/>
    </source>
</evidence>
<dbReference type="EMBL" id="JANIBJ010000036">
    <property type="protein sequence ID" value="MCQ8105752.1"/>
    <property type="molecule type" value="Genomic_DNA"/>
</dbReference>
<dbReference type="Pfam" id="PF21384">
    <property type="entry name" value="Cas3_I-F_Cas2"/>
    <property type="match status" value="1"/>
</dbReference>
<evidence type="ECO:0000256" key="3">
    <source>
        <dbReference type="ARBA" id="ARBA00022723"/>
    </source>
</evidence>
<dbReference type="InterPro" id="IPR006483">
    <property type="entry name" value="CRISPR-assoc_Cas3_HD"/>
</dbReference>
<evidence type="ECO:0000256" key="5">
    <source>
        <dbReference type="ARBA" id="ARBA00022801"/>
    </source>
</evidence>
<organism evidence="11 12">
    <name type="scientific">Methylomonas subterranea</name>
    <dbReference type="NCBI Taxonomy" id="2952225"/>
    <lineage>
        <taxon>Bacteria</taxon>
        <taxon>Pseudomonadati</taxon>
        <taxon>Pseudomonadota</taxon>
        <taxon>Gammaproteobacteria</taxon>
        <taxon>Methylococcales</taxon>
        <taxon>Methylococcaceae</taxon>
        <taxon>Methylomonas</taxon>
    </lineage>
</organism>
<dbReference type="SMART" id="SM00487">
    <property type="entry name" value="DEXDc"/>
    <property type="match status" value="1"/>
</dbReference>
<dbReference type="CDD" id="cd09641">
    <property type="entry name" value="Cas3''_I"/>
    <property type="match status" value="1"/>
</dbReference>
<keyword evidence="4" id="KW-0547">Nucleotide-binding</keyword>
<keyword evidence="8" id="KW-0051">Antiviral defense</keyword>
<evidence type="ECO:0000259" key="9">
    <source>
        <dbReference type="PROSITE" id="PS51192"/>
    </source>
</evidence>
<comment type="similarity">
    <text evidence="1">In the N-terminal section; belongs to the CRISPR-associated nuclease Cas3-HD family.</text>
</comment>
<dbReference type="InterPro" id="IPR027417">
    <property type="entry name" value="P-loop_NTPase"/>
</dbReference>
<name>A0ABT1TKZ7_9GAMM</name>
<dbReference type="InterPro" id="IPR014001">
    <property type="entry name" value="Helicase_ATP-bd"/>
</dbReference>
<keyword evidence="12" id="KW-1185">Reference proteome</keyword>
<dbReference type="NCBIfam" id="TIGR01596">
    <property type="entry name" value="cas3_HD"/>
    <property type="match status" value="1"/>
</dbReference>
<accession>A0ABT1TKZ7</accession>
<gene>
    <name evidence="11" type="ORF">NP590_16705</name>
</gene>
<dbReference type="InterPro" id="IPR054712">
    <property type="entry name" value="Cas3-like_dom"/>
</dbReference>
<dbReference type="SUPFAM" id="SSF109604">
    <property type="entry name" value="HD-domain/PDEase-like"/>
    <property type="match status" value="1"/>
</dbReference>
<reference evidence="11 12" key="1">
    <citation type="submission" date="2022-07" db="EMBL/GenBank/DDBJ databases">
        <title>Methylomonas rivi sp. nov., Methylomonas rosea sp. nov., Methylomonas aureus sp. nov. and Methylomonas subterranea sp. nov., four novel methanotrophs isolated from a freshwater creek and the deep terrestrial subsurface.</title>
        <authorList>
            <person name="Abin C."/>
            <person name="Sankaranarayanan K."/>
            <person name="Garner C."/>
            <person name="Sindelar R."/>
            <person name="Kotary K."/>
            <person name="Garner R."/>
            <person name="Barclay S."/>
            <person name="Lawson P."/>
            <person name="Krumholz L."/>
        </authorList>
    </citation>
    <scope>NUCLEOTIDE SEQUENCE [LARGE SCALE GENOMIC DNA]</scope>
    <source>
        <strain evidence="11 12">SURF-2</strain>
    </source>
</reference>
<dbReference type="Pfam" id="PF22590">
    <property type="entry name" value="Cas3-like_C_2"/>
    <property type="match status" value="1"/>
</dbReference>
<dbReference type="GO" id="GO:0004519">
    <property type="term" value="F:endonuclease activity"/>
    <property type="evidence" value="ECO:0007669"/>
    <property type="project" value="UniProtKB-KW"/>
</dbReference>
<dbReference type="Pfam" id="PF18019">
    <property type="entry name" value="Cas3_HD"/>
    <property type="match status" value="1"/>
</dbReference>
<keyword evidence="11" id="KW-0255">Endonuclease</keyword>
<evidence type="ECO:0000256" key="7">
    <source>
        <dbReference type="ARBA" id="ARBA00022840"/>
    </source>
</evidence>
<comment type="caution">
    <text evidence="11">The sequence shown here is derived from an EMBL/GenBank/DDBJ whole genome shotgun (WGS) entry which is preliminary data.</text>
</comment>
<protein>
    <submittedName>
        <fullName evidence="11">CRISPR-associated endonuclease Cas3</fullName>
    </submittedName>
</protein>
<dbReference type="InterPro" id="IPR048823">
    <property type="entry name" value="Cas3_I-F_Cas2"/>
</dbReference>
<dbReference type="SMART" id="SM00471">
    <property type="entry name" value="HDc"/>
    <property type="match status" value="1"/>
</dbReference>
<dbReference type="InterPro" id="IPR003607">
    <property type="entry name" value="HD/PDEase_dom"/>
</dbReference>
<evidence type="ECO:0000256" key="4">
    <source>
        <dbReference type="ARBA" id="ARBA00022741"/>
    </source>
</evidence>
<keyword evidence="7" id="KW-0067">ATP-binding</keyword>
<evidence type="ECO:0000259" key="10">
    <source>
        <dbReference type="PROSITE" id="PS51643"/>
    </source>
</evidence>
<dbReference type="InterPro" id="IPR011545">
    <property type="entry name" value="DEAD/DEAH_box_helicase_dom"/>
</dbReference>
<feature type="domain" description="HD Cas3-type" evidence="10">
    <location>
        <begin position="113"/>
        <end position="353"/>
    </location>
</feature>
<dbReference type="PROSITE" id="PS51643">
    <property type="entry name" value="HD_CAS3"/>
    <property type="match status" value="1"/>
</dbReference>
<evidence type="ECO:0000256" key="8">
    <source>
        <dbReference type="ARBA" id="ARBA00023118"/>
    </source>
</evidence>
<sequence length="989" mass="113072">MMVTFVSQCQKKALARTRRVLDAFANRIGDNTWQTVITEEGLIAVKTLLRKTATKNTAVACHWLRSRSRSELVWIVGNRSQFNHSGIVPVNTTSKELIMDIATDKPLANVLYANTHLQPLAEHLFAVGYLAMRIHQTLFPEQSGHSKAVFIAGCLHDIGKIDPQFQRWVRDPKRKEYIPEDGQHIDVAKFSFDKYPRHNEISVLLYELLGNTTLNTLDPDIKRTIRHTIYWHHAKPFRKDKDKGFVTYWDIYSKFIGNNPSLDFAQVIASVIDTLSRVLKLEEKAAFDKKAGLSESYQKTVDEDKVQNLKNGTPLPVFKYYENKTKLRDYQSDIAFNALNNIFRACVITADRLISSLPANELMEECIKKQSFDFLIDQCLLPNSTLSSHIEQCLKHPSFNGDRSTKQSEIAEELTQCRDIAVLAGPAGCGKTKIALEWAKLKNAQKIIWVCPRVQICQGLFDELILEHYLPEANIEIFTGEYKYTKKWGQQTSDNSYFRGDIVITTMDQVLNNIITHTKADSLISFLDAHVVFDEYHEYINMPAFNLFFAELVHGKRLKGSSANTLLVSATPHYCFIDNLFGEAPLGPFDSRHDVKPMESFNTSQYQIDFVTYDEAKIDDNNPFYKPRSGNTFVISNTALKAQKGFIFNLKHENDQDRENAVLYHSKFIKSDKQKWFEAVYDSFKKGGTKSYDVLRSGPIVQASLNITCDEMISDICSAEDCLQRLGRLDRFGENAAVNRYLIAIPTQFKGTNGVGKFLSSMNSFASAKAWREFLEAKLMVEKPLRLPQIYEFYREFHFNETTRKEIENDLLKAIQKSVSLISDRVIDPIRLFQNKKETANKRGKISKNSLRGDNRFVQLAVCSVSGLDQYQFENRYAYQMPISDNEQIDNITAKKELIEGYGNSEKSLLAHMAKKHHQIMGGKAPFKDFMLLNEARDPESPIYLSYTKEDLDNAGRETGRHPWAIYYAECDKQPIGAISIKQLTSNED</sequence>
<dbReference type="InterPro" id="IPR038257">
    <property type="entry name" value="CRISPR-assoc_Cas3_HD_sf"/>
</dbReference>
<evidence type="ECO:0000313" key="11">
    <source>
        <dbReference type="EMBL" id="MCQ8105752.1"/>
    </source>
</evidence>
<feature type="domain" description="Helicase ATP-binding" evidence="9">
    <location>
        <begin position="412"/>
        <end position="590"/>
    </location>
</feature>
<proteinExistence type="inferred from homology"/>
<dbReference type="RefSeq" id="WP_256603776.1">
    <property type="nucleotide sequence ID" value="NZ_JANIBJ010000036.1"/>
</dbReference>
<keyword evidence="3" id="KW-0479">Metal-binding</keyword>
<keyword evidence="11" id="KW-0540">Nuclease</keyword>
<evidence type="ECO:0000256" key="1">
    <source>
        <dbReference type="ARBA" id="ARBA00006847"/>
    </source>
</evidence>
<dbReference type="PROSITE" id="PS51192">
    <property type="entry name" value="HELICASE_ATP_BIND_1"/>
    <property type="match status" value="1"/>
</dbReference>
<comment type="similarity">
    <text evidence="2">In the central section; belongs to the CRISPR-associated helicase Cas3 family.</text>
</comment>
<dbReference type="Proteomes" id="UP001524499">
    <property type="component" value="Unassembled WGS sequence"/>
</dbReference>
<keyword evidence="6" id="KW-0347">Helicase</keyword>
<dbReference type="Gene3D" id="1.10.3210.30">
    <property type="match status" value="1"/>
</dbReference>
<dbReference type="SUPFAM" id="SSF52540">
    <property type="entry name" value="P-loop containing nucleoside triphosphate hydrolases"/>
    <property type="match status" value="1"/>
</dbReference>
<keyword evidence="5" id="KW-0378">Hydrolase</keyword>